<reference evidence="2" key="1">
    <citation type="submission" date="2025-08" db="UniProtKB">
        <authorList>
            <consortium name="RefSeq"/>
        </authorList>
    </citation>
    <scope>IDENTIFICATION</scope>
</reference>
<organism evidence="1 2">
    <name type="scientific">Echinops telfairi</name>
    <name type="common">Lesser hedgehog tenrec</name>
    <dbReference type="NCBI Taxonomy" id="9371"/>
    <lineage>
        <taxon>Eukaryota</taxon>
        <taxon>Metazoa</taxon>
        <taxon>Chordata</taxon>
        <taxon>Craniata</taxon>
        <taxon>Vertebrata</taxon>
        <taxon>Euteleostomi</taxon>
        <taxon>Mammalia</taxon>
        <taxon>Eutheria</taxon>
        <taxon>Afrotheria</taxon>
        <taxon>Tenrecidae</taxon>
        <taxon>Tenrecinae</taxon>
        <taxon>Echinops</taxon>
    </lineage>
</organism>
<protein>
    <submittedName>
        <fullName evidence="2">N-acetyltransferase 8 isoform X1</fullName>
    </submittedName>
</protein>
<accession>A0AC55CSW4</accession>
<gene>
    <name evidence="2" type="primary">NAT8</name>
</gene>
<dbReference type="RefSeq" id="XP_045142585.1">
    <property type="nucleotide sequence ID" value="XM_045286650.1"/>
</dbReference>
<evidence type="ECO:0000313" key="1">
    <source>
        <dbReference type="Proteomes" id="UP000694863"/>
    </source>
</evidence>
<evidence type="ECO:0000313" key="2">
    <source>
        <dbReference type="RefSeq" id="XP_045142585.1"/>
    </source>
</evidence>
<proteinExistence type="predicted"/>
<name>A0AC55CSW4_ECHTE</name>
<keyword evidence="1" id="KW-1185">Reference proteome</keyword>
<dbReference type="Proteomes" id="UP000694863">
    <property type="component" value="Unplaced"/>
</dbReference>
<sequence length="253" mass="28361">MSLGQGLHGLQASVPGSGEGRAASRSLAMAPHRIRRYQESDREGVLDLFWKGLDEYTSPTFHYLLRLPRVLVPLLGGPLALLLVSGSWVLALVTCLTLLAALRFIAKYPWTSFGVITLNTDMSDITQTYFSERGSCFWVVECEGQVVGMVGCLPAEESALHRKRLQLLHLFVALEHRGQGMAKALTRTVLQFARDQGYQEVALSTSRLQPSALGLYQGLGFQETHEFYYSWIWRLIAVPGVYFLYRLRQPRGP</sequence>